<gene>
    <name evidence="1" type="ORF">RRG08_051628</name>
</gene>
<organism evidence="1 2">
    <name type="scientific">Elysia crispata</name>
    <name type="common">lettuce slug</name>
    <dbReference type="NCBI Taxonomy" id="231223"/>
    <lineage>
        <taxon>Eukaryota</taxon>
        <taxon>Metazoa</taxon>
        <taxon>Spiralia</taxon>
        <taxon>Lophotrochozoa</taxon>
        <taxon>Mollusca</taxon>
        <taxon>Gastropoda</taxon>
        <taxon>Heterobranchia</taxon>
        <taxon>Euthyneura</taxon>
        <taxon>Panpulmonata</taxon>
        <taxon>Sacoglossa</taxon>
        <taxon>Placobranchoidea</taxon>
        <taxon>Plakobranchidae</taxon>
        <taxon>Elysia</taxon>
    </lineage>
</organism>
<dbReference type="Proteomes" id="UP001283361">
    <property type="component" value="Unassembled WGS sequence"/>
</dbReference>
<accession>A0AAE1DRZ9</accession>
<keyword evidence="2" id="KW-1185">Reference proteome</keyword>
<evidence type="ECO:0000313" key="1">
    <source>
        <dbReference type="EMBL" id="KAK3780150.1"/>
    </source>
</evidence>
<sequence length="265" mass="30290">MAIVIGLSSVTSKSVWIQSHKAGRKGRKSCTHTQSLRQRLKTWSCDWTDNWTLIGSPDTDKDPRRRLLPLRDLMTCAMGMSCCIDLLWAPCLAQLTLEHNPLGTKARTLITKVNGMPSFSAQIKLKVSTFCFSSHALPWKQKIDTVLIKPRSLELWQRCQLHCWRLERLQKLVNEDYDTGTHGRCYDHFVRAVTQSNVASTLKSFVVELTDLVEIRGRGKGNVWSGTDRVYFVGSERLVLHRGTLVNQNKSRDKLKGWFIVQSYV</sequence>
<protein>
    <submittedName>
        <fullName evidence="1">Uncharacterized protein</fullName>
    </submittedName>
</protein>
<comment type="caution">
    <text evidence="1">The sequence shown here is derived from an EMBL/GenBank/DDBJ whole genome shotgun (WGS) entry which is preliminary data.</text>
</comment>
<evidence type="ECO:0000313" key="2">
    <source>
        <dbReference type="Proteomes" id="UP001283361"/>
    </source>
</evidence>
<reference evidence="1" key="1">
    <citation type="journal article" date="2023" name="G3 (Bethesda)">
        <title>A reference genome for the long-term kleptoplast-retaining sea slug Elysia crispata morphotype clarki.</title>
        <authorList>
            <person name="Eastman K.E."/>
            <person name="Pendleton A.L."/>
            <person name="Shaikh M.A."/>
            <person name="Suttiyut T."/>
            <person name="Ogas R."/>
            <person name="Tomko P."/>
            <person name="Gavelis G."/>
            <person name="Widhalm J.R."/>
            <person name="Wisecaver J.H."/>
        </authorList>
    </citation>
    <scope>NUCLEOTIDE SEQUENCE</scope>
    <source>
        <strain evidence="1">ECLA1</strain>
    </source>
</reference>
<dbReference type="AlphaFoldDB" id="A0AAE1DRZ9"/>
<proteinExistence type="predicted"/>
<name>A0AAE1DRZ9_9GAST</name>
<dbReference type="EMBL" id="JAWDGP010002758">
    <property type="protein sequence ID" value="KAK3780150.1"/>
    <property type="molecule type" value="Genomic_DNA"/>
</dbReference>